<dbReference type="Pfam" id="PF14383">
    <property type="entry name" value="VARLMGL"/>
    <property type="match status" value="1"/>
</dbReference>
<sequence>MGGLLHLFDFNQGGMARKILTQKTNVGGLEAPRNSLELQIDTSQSYCDVGDVPFSYPVEEDWFENNCYPVEVSMKKLMNEEISKQSNSRQNAPSIVARLMGIDVLPIDAKLVVHSNKKKKENTEVKCSTKERNGRGLVDHLSSNSNSFRRMEPDSDYHTKDRDADLWSTDQTYGKREHPQEEELQKFKKDFEAWQAARFSECSTVGGIDSFAQENPNKQKMAVLANSGVTVSEKPRKPNCHTLKALSHGGGSLPHHKHEMELSPPKRKELFLLRSRSRTLSEDFDLSSAMNYDRTLDNSSGPTRIVILKPGPDRIIDHEESLTSSSGTLEEKGCIEDFLEEVKERLKREMQGKTNKRGSAAIGSGIETHYSETPSGTKPSACRVAKQFRDSVSRDLDVNLSRSESMRSYRNEINFYEIGSPEFVNRDTRSFLAERQRNALRRDAHLDAPIAVYGRSRSSMLDNGRARLKLMDDAFEAGNERNYWEMVKGKQEMQTKSLRHGDDAGGVNTSFPKNLLRSLSAPVSGTSFGKLLLEDPHILTGTHIRRKHEAIESVSIEMRKRKKERFNFKKVSNFRYSFTLRGRLFGKKFQQLMESSSAYLYPVKDIMCGPTVVMNFGERRERHENSTEVPPSPASVCSSIQEEFWRPAEYLSPISTPDVSFGEDNAMPHVFKEISYNLLELRRQLNELESNSHGLLEKTINHEPIEPETNDLEDEAEAYIRDLLVASGLYDGSSGKTFSRWDPLAKPISSSIFEQVEELYTTLTKKNENSIEGHNEKKVDRKVILDLLNEALSTTVLGPPVTMSRFRRNMIGSSISRTLRGRKLLDYVWEIVRVYLHPPNDRSSYSLDSMVAQDLDTIPWSGLVDEETNALGKEVESFIIGDLIDGIAKDL</sequence>
<feature type="region of interest" description="Disordered" evidence="2">
    <location>
        <begin position="349"/>
        <end position="380"/>
    </location>
</feature>
<feature type="compositionally biased region" description="Basic and acidic residues" evidence="2">
    <location>
        <begin position="149"/>
        <end position="163"/>
    </location>
</feature>
<feature type="non-terminal residue" evidence="5">
    <location>
        <position position="891"/>
    </location>
</feature>
<feature type="compositionally biased region" description="Basic and acidic residues" evidence="2">
    <location>
        <begin position="121"/>
        <end position="138"/>
    </location>
</feature>
<comment type="caution">
    <text evidence="5">The sequence shown here is derived from an EMBL/GenBank/DDBJ whole genome shotgun (WGS) entry which is preliminary data.</text>
</comment>
<dbReference type="STRING" id="3775.A0A1Q3CS84"/>
<dbReference type="PANTHER" id="PTHR40836">
    <property type="entry name" value="RB1-INDUCIBLE COILED-COIL PROTEIN"/>
    <property type="match status" value="1"/>
</dbReference>
<dbReference type="InParanoid" id="A0A1Q3CS84"/>
<protein>
    <submittedName>
        <fullName evidence="5">DUF4378 domain-containing protein</fullName>
    </submittedName>
</protein>
<dbReference type="Proteomes" id="UP000187406">
    <property type="component" value="Unassembled WGS sequence"/>
</dbReference>
<reference evidence="6" key="1">
    <citation type="submission" date="2016-04" db="EMBL/GenBank/DDBJ databases">
        <title>Cephalotus genome sequencing.</title>
        <authorList>
            <person name="Fukushima K."/>
            <person name="Hasebe M."/>
            <person name="Fang X."/>
        </authorList>
    </citation>
    <scope>NUCLEOTIDE SEQUENCE [LARGE SCALE GENOMIC DNA]</scope>
    <source>
        <strain evidence="6">cv. St1</strain>
    </source>
</reference>
<keyword evidence="6" id="KW-1185">Reference proteome</keyword>
<evidence type="ECO:0000259" key="4">
    <source>
        <dbReference type="Pfam" id="PF14383"/>
    </source>
</evidence>
<evidence type="ECO:0000259" key="3">
    <source>
        <dbReference type="Pfam" id="PF14309"/>
    </source>
</evidence>
<keyword evidence="1" id="KW-0175">Coiled coil</keyword>
<feature type="coiled-coil region" evidence="1">
    <location>
        <begin position="671"/>
        <end position="698"/>
    </location>
</feature>
<dbReference type="FunCoup" id="A0A1Q3CS84">
    <property type="interactions" value="845"/>
</dbReference>
<feature type="domain" description="DUF3741" evidence="4">
    <location>
        <begin position="91"/>
        <end position="106"/>
    </location>
</feature>
<evidence type="ECO:0000313" key="5">
    <source>
        <dbReference type="EMBL" id="GAV83035.1"/>
    </source>
</evidence>
<dbReference type="InterPro" id="IPR025486">
    <property type="entry name" value="DUF4378"/>
</dbReference>
<evidence type="ECO:0000256" key="1">
    <source>
        <dbReference type="SAM" id="Coils"/>
    </source>
</evidence>
<accession>A0A1Q3CS84</accession>
<dbReference type="AlphaFoldDB" id="A0A1Q3CS84"/>
<organism evidence="5 6">
    <name type="scientific">Cephalotus follicularis</name>
    <name type="common">Albany pitcher plant</name>
    <dbReference type="NCBI Taxonomy" id="3775"/>
    <lineage>
        <taxon>Eukaryota</taxon>
        <taxon>Viridiplantae</taxon>
        <taxon>Streptophyta</taxon>
        <taxon>Embryophyta</taxon>
        <taxon>Tracheophyta</taxon>
        <taxon>Spermatophyta</taxon>
        <taxon>Magnoliopsida</taxon>
        <taxon>eudicotyledons</taxon>
        <taxon>Gunneridae</taxon>
        <taxon>Pentapetalae</taxon>
        <taxon>rosids</taxon>
        <taxon>fabids</taxon>
        <taxon>Oxalidales</taxon>
        <taxon>Cephalotaceae</taxon>
        <taxon>Cephalotus</taxon>
    </lineage>
</organism>
<evidence type="ECO:0000313" key="6">
    <source>
        <dbReference type="Proteomes" id="UP000187406"/>
    </source>
</evidence>
<name>A0A1Q3CS84_CEPFO</name>
<gene>
    <name evidence="5" type="ORF">CFOL_v3_26486</name>
</gene>
<feature type="domain" description="DUF4378" evidence="3">
    <location>
        <begin position="718"/>
        <end position="885"/>
    </location>
</feature>
<dbReference type="Pfam" id="PF14309">
    <property type="entry name" value="DUF4378"/>
    <property type="match status" value="1"/>
</dbReference>
<proteinExistence type="predicted"/>
<dbReference type="PANTHER" id="PTHR40836:SF4">
    <property type="entry name" value="RB1-INDUCIBLE COILED-COIL PROTEIN"/>
    <property type="match status" value="1"/>
</dbReference>
<feature type="region of interest" description="Disordered" evidence="2">
    <location>
        <begin position="118"/>
        <end position="163"/>
    </location>
</feature>
<dbReference type="OrthoDB" id="446244at2759"/>
<evidence type="ECO:0000256" key="2">
    <source>
        <dbReference type="SAM" id="MobiDB-lite"/>
    </source>
</evidence>
<dbReference type="InterPro" id="IPR032795">
    <property type="entry name" value="DUF3741-assoc"/>
</dbReference>
<dbReference type="EMBL" id="BDDD01002780">
    <property type="protein sequence ID" value="GAV83035.1"/>
    <property type="molecule type" value="Genomic_DNA"/>
</dbReference>